<evidence type="ECO:0000313" key="2">
    <source>
        <dbReference type="EMBL" id="MBB4927783.1"/>
    </source>
</evidence>
<dbReference type="InterPro" id="IPR006311">
    <property type="entry name" value="TAT_signal"/>
</dbReference>
<dbReference type="Gene3D" id="1.20.1440.30">
    <property type="entry name" value="Biosynthetic Protein domain"/>
    <property type="match status" value="1"/>
</dbReference>
<dbReference type="Pfam" id="PF05139">
    <property type="entry name" value="Erythro_esteras"/>
    <property type="match status" value="1"/>
</dbReference>
<dbReference type="PANTHER" id="PTHR31299:SF0">
    <property type="entry name" value="ESTERASE, PUTATIVE (AFU_ORTHOLOGUE AFUA_1G05850)-RELATED"/>
    <property type="match status" value="1"/>
</dbReference>
<dbReference type="Proteomes" id="UP000540506">
    <property type="component" value="Unassembled WGS sequence"/>
</dbReference>
<dbReference type="InterPro" id="IPR014622">
    <property type="entry name" value="UCP036794_erythomycin"/>
</dbReference>
<dbReference type="InterPro" id="IPR052036">
    <property type="entry name" value="Hydrolase/PRTase-associated"/>
</dbReference>
<dbReference type="PANTHER" id="PTHR31299">
    <property type="entry name" value="ESTERASE, PUTATIVE (AFU_ORTHOLOGUE AFUA_1G05850)-RELATED"/>
    <property type="match status" value="1"/>
</dbReference>
<organism evidence="2 3">
    <name type="scientific">Kitasatospora kifunensis</name>
    <name type="common">Streptomyces kifunensis</name>
    <dbReference type="NCBI Taxonomy" id="58351"/>
    <lineage>
        <taxon>Bacteria</taxon>
        <taxon>Bacillati</taxon>
        <taxon>Actinomycetota</taxon>
        <taxon>Actinomycetes</taxon>
        <taxon>Kitasatosporales</taxon>
        <taxon>Streptomycetaceae</taxon>
        <taxon>Kitasatospora</taxon>
    </lineage>
</organism>
<evidence type="ECO:0000256" key="1">
    <source>
        <dbReference type="SAM" id="SignalP"/>
    </source>
</evidence>
<dbReference type="PIRSF" id="PIRSF036794">
    <property type="entry name" value="UCP_erythr_ester"/>
    <property type="match status" value="1"/>
</dbReference>
<dbReference type="EMBL" id="JACHJV010000002">
    <property type="protein sequence ID" value="MBB4927783.1"/>
    <property type="molecule type" value="Genomic_DNA"/>
</dbReference>
<proteinExistence type="predicted"/>
<reference evidence="2 3" key="1">
    <citation type="submission" date="2020-08" db="EMBL/GenBank/DDBJ databases">
        <title>Sequencing the genomes of 1000 actinobacteria strains.</title>
        <authorList>
            <person name="Klenk H.-P."/>
        </authorList>
    </citation>
    <scope>NUCLEOTIDE SEQUENCE [LARGE SCALE GENOMIC DNA]</scope>
    <source>
        <strain evidence="2 3">DSM 41654</strain>
    </source>
</reference>
<dbReference type="CDD" id="cd14728">
    <property type="entry name" value="Ere-like"/>
    <property type="match status" value="1"/>
</dbReference>
<keyword evidence="3" id="KW-1185">Reference proteome</keyword>
<evidence type="ECO:0000313" key="3">
    <source>
        <dbReference type="Proteomes" id="UP000540506"/>
    </source>
</evidence>
<sequence length="451" mass="50014">MIEKMRRRQLLTGAAAATMGVLLAPTPAFAAQKAQKAPAKPDGQDPLRSLARAAHPLRSTEPGAHAADLRPLGAMIGDAAVVGLGEATHGSHELFTLKERVFRYLVEEKGFTTFALEIGWPSGLLIDEYIRGGPGDARQVVQQALGGSPFGRREFLHLVEWMREHNRRHPGQQVRFMGDDLGAPSMGDDFFERVTGYVGRRYPQLLSRFTELYTGLRPIDNYLTYIAKPLPERQRLAANAQQALELLQGQPGAGEEDFEWTVQHARSIAQTARFLATDFTDKPSVNAAEVYRDQLMADNITWWHQHTGHRILLSAHDGHVGLVTDDPVMYAKVQGTFLREALGKDYFAIETTFGQGSFLSTSQGLGGTWKKFTVGAPAPDSNEYTLDQVCHTDFFLDTRNAPPAARAWLNTARPTRHIGTEYPCDLDTIPLGPSCDVLIHLHRVREADLLR</sequence>
<dbReference type="AlphaFoldDB" id="A0A7W7R9A8"/>
<dbReference type="GO" id="GO:0016787">
    <property type="term" value="F:hydrolase activity"/>
    <property type="evidence" value="ECO:0007669"/>
    <property type="project" value="UniProtKB-KW"/>
</dbReference>
<dbReference type="Gene3D" id="3.30.1870.10">
    <property type="entry name" value="EreA-like, domain 2"/>
    <property type="match status" value="1"/>
</dbReference>
<gene>
    <name evidence="2" type="ORF">FHR34_006878</name>
</gene>
<name>A0A7W7R9A8_KITKI</name>
<dbReference type="InterPro" id="IPR007815">
    <property type="entry name" value="Emycin_Estase"/>
</dbReference>
<dbReference type="RefSeq" id="WP_281404204.1">
    <property type="nucleotide sequence ID" value="NZ_JACHJV010000002.1"/>
</dbReference>
<feature type="chain" id="PRO_5031205603" evidence="1">
    <location>
        <begin position="31"/>
        <end position="451"/>
    </location>
</feature>
<dbReference type="PROSITE" id="PS51318">
    <property type="entry name" value="TAT"/>
    <property type="match status" value="1"/>
</dbReference>
<keyword evidence="1" id="KW-0732">Signal</keyword>
<protein>
    <submittedName>
        <fullName evidence="2">Erythromycin esterase</fullName>
        <ecNumber evidence="2">3.1.1.-</ecNumber>
    </submittedName>
</protein>
<comment type="caution">
    <text evidence="2">The sequence shown here is derived from an EMBL/GenBank/DDBJ whole genome shotgun (WGS) entry which is preliminary data.</text>
</comment>
<dbReference type="Gene3D" id="3.40.1660.10">
    <property type="entry name" value="EreA-like (biosynthetic domain)"/>
    <property type="match status" value="1"/>
</dbReference>
<dbReference type="SUPFAM" id="SSF159501">
    <property type="entry name" value="EreA/ChaN-like"/>
    <property type="match status" value="1"/>
</dbReference>
<dbReference type="EC" id="3.1.1.-" evidence="2"/>
<keyword evidence="2" id="KW-0378">Hydrolase</keyword>
<feature type="signal peptide" evidence="1">
    <location>
        <begin position="1"/>
        <end position="30"/>
    </location>
</feature>
<accession>A0A7W7R9A8</accession>
<dbReference type="GO" id="GO:0046677">
    <property type="term" value="P:response to antibiotic"/>
    <property type="evidence" value="ECO:0007669"/>
    <property type="project" value="InterPro"/>
</dbReference>